<feature type="compositionally biased region" description="Low complexity" evidence="2">
    <location>
        <begin position="99"/>
        <end position="108"/>
    </location>
</feature>
<dbReference type="Proteomes" id="UP001146120">
    <property type="component" value="Unassembled WGS sequence"/>
</dbReference>
<sequence length="130" mass="14259">MQQLGRTERAVEESQHAVDMSKRIMRGMTWSGWIYNKLSAPPQPNGDPNDQVGAPHGMQIAMGFICPDCKVVFKTPDELATHYTKTHENTRPNHQNGKSPGSASSGIDSSTIIDAEVTDINDVTAYSPIF</sequence>
<feature type="region of interest" description="Disordered" evidence="2">
    <location>
        <begin position="83"/>
        <end position="108"/>
    </location>
</feature>
<evidence type="ECO:0000256" key="2">
    <source>
        <dbReference type="SAM" id="MobiDB-lite"/>
    </source>
</evidence>
<dbReference type="InterPro" id="IPR013087">
    <property type="entry name" value="Znf_C2H2_type"/>
</dbReference>
<evidence type="ECO:0000313" key="4">
    <source>
        <dbReference type="EMBL" id="DBA04418.1"/>
    </source>
</evidence>
<proteinExistence type="predicted"/>
<dbReference type="AlphaFoldDB" id="A0AAV2ZBP7"/>
<evidence type="ECO:0000259" key="3">
    <source>
        <dbReference type="PROSITE" id="PS50157"/>
    </source>
</evidence>
<dbReference type="PROSITE" id="PS50157">
    <property type="entry name" value="ZINC_FINGER_C2H2_2"/>
    <property type="match status" value="1"/>
</dbReference>
<keyword evidence="1" id="KW-0479">Metal-binding</keyword>
<reference evidence="4" key="1">
    <citation type="submission" date="2022-11" db="EMBL/GenBank/DDBJ databases">
        <authorList>
            <person name="Morgan W.R."/>
            <person name="Tartar A."/>
        </authorList>
    </citation>
    <scope>NUCLEOTIDE SEQUENCE</scope>
    <source>
        <strain evidence="4">ARSEF 373</strain>
    </source>
</reference>
<keyword evidence="1" id="KW-0863">Zinc-finger</keyword>
<comment type="caution">
    <text evidence="4">The sequence shown here is derived from an EMBL/GenBank/DDBJ whole genome shotgun (WGS) entry which is preliminary data.</text>
</comment>
<keyword evidence="5" id="KW-1185">Reference proteome</keyword>
<name>A0AAV2ZBP7_9STRA</name>
<feature type="domain" description="C2H2-type" evidence="3">
    <location>
        <begin position="64"/>
        <end position="92"/>
    </location>
</feature>
<dbReference type="GO" id="GO:0008270">
    <property type="term" value="F:zinc ion binding"/>
    <property type="evidence" value="ECO:0007669"/>
    <property type="project" value="UniProtKB-KW"/>
</dbReference>
<evidence type="ECO:0000256" key="1">
    <source>
        <dbReference type="PROSITE-ProRule" id="PRU00042"/>
    </source>
</evidence>
<keyword evidence="1" id="KW-0862">Zinc</keyword>
<dbReference type="EMBL" id="DAKRPA010000008">
    <property type="protein sequence ID" value="DBA04418.1"/>
    <property type="molecule type" value="Genomic_DNA"/>
</dbReference>
<organism evidence="4 5">
    <name type="scientific">Lagenidium giganteum</name>
    <dbReference type="NCBI Taxonomy" id="4803"/>
    <lineage>
        <taxon>Eukaryota</taxon>
        <taxon>Sar</taxon>
        <taxon>Stramenopiles</taxon>
        <taxon>Oomycota</taxon>
        <taxon>Peronosporomycetes</taxon>
        <taxon>Pythiales</taxon>
        <taxon>Pythiaceae</taxon>
    </lineage>
</organism>
<evidence type="ECO:0000313" key="5">
    <source>
        <dbReference type="Proteomes" id="UP001146120"/>
    </source>
</evidence>
<protein>
    <recommendedName>
        <fullName evidence="3">C2H2-type domain-containing protein</fullName>
    </recommendedName>
</protein>
<reference evidence="4" key="2">
    <citation type="journal article" date="2023" name="Microbiol Resour">
        <title>Decontamination and Annotation of the Draft Genome Sequence of the Oomycete Lagenidium giganteum ARSEF 373.</title>
        <authorList>
            <person name="Morgan W.R."/>
            <person name="Tartar A."/>
        </authorList>
    </citation>
    <scope>NUCLEOTIDE SEQUENCE</scope>
    <source>
        <strain evidence="4">ARSEF 373</strain>
    </source>
</reference>
<accession>A0AAV2ZBP7</accession>
<dbReference type="PROSITE" id="PS00028">
    <property type="entry name" value="ZINC_FINGER_C2H2_1"/>
    <property type="match status" value="1"/>
</dbReference>
<dbReference type="SMART" id="SM00355">
    <property type="entry name" value="ZnF_C2H2"/>
    <property type="match status" value="1"/>
</dbReference>
<gene>
    <name evidence="4" type="ORF">N0F65_010014</name>
</gene>